<evidence type="ECO:0000313" key="2">
    <source>
        <dbReference type="Proteomes" id="UP001597118"/>
    </source>
</evidence>
<dbReference type="EMBL" id="JBHUDG010000039">
    <property type="protein sequence ID" value="MFD1631055.1"/>
    <property type="molecule type" value="Genomic_DNA"/>
</dbReference>
<sequence>MKTKLLAFLLPAGLFFIACENPKAKQDKLQAEVLAQHDVVMARMDEINESQTTLAEIKANFKNIPNADTLALQKTIDSLKGKLKEADDAMMDWMHNFNPDYEGMSHEQVMEYLGKQHIAIDSVQTLFEQSLSKSKEITSKYKQQL</sequence>
<name>A0ABW4IFT2_9SPHI</name>
<gene>
    <name evidence="1" type="ORF">ACFSAH_14355</name>
</gene>
<evidence type="ECO:0000313" key="1">
    <source>
        <dbReference type="EMBL" id="MFD1631055.1"/>
    </source>
</evidence>
<evidence type="ECO:0008006" key="3">
    <source>
        <dbReference type="Google" id="ProtNLM"/>
    </source>
</evidence>
<proteinExistence type="predicted"/>
<dbReference type="PROSITE" id="PS51257">
    <property type="entry name" value="PROKAR_LIPOPROTEIN"/>
    <property type="match status" value="1"/>
</dbReference>
<protein>
    <recommendedName>
        <fullName evidence="3">Viral A-type inclusion protein</fullName>
    </recommendedName>
</protein>
<organism evidence="1 2">
    <name type="scientific">Pseudopedobacter beijingensis</name>
    <dbReference type="NCBI Taxonomy" id="1207056"/>
    <lineage>
        <taxon>Bacteria</taxon>
        <taxon>Pseudomonadati</taxon>
        <taxon>Bacteroidota</taxon>
        <taxon>Sphingobacteriia</taxon>
        <taxon>Sphingobacteriales</taxon>
        <taxon>Sphingobacteriaceae</taxon>
        <taxon>Pseudopedobacter</taxon>
    </lineage>
</organism>
<dbReference type="Proteomes" id="UP001597118">
    <property type="component" value="Unassembled WGS sequence"/>
</dbReference>
<reference evidence="2" key="1">
    <citation type="journal article" date="2019" name="Int. J. Syst. Evol. Microbiol.">
        <title>The Global Catalogue of Microorganisms (GCM) 10K type strain sequencing project: providing services to taxonomists for standard genome sequencing and annotation.</title>
        <authorList>
            <consortium name="The Broad Institute Genomics Platform"/>
            <consortium name="The Broad Institute Genome Sequencing Center for Infectious Disease"/>
            <person name="Wu L."/>
            <person name="Ma J."/>
        </authorList>
    </citation>
    <scope>NUCLEOTIDE SEQUENCE [LARGE SCALE GENOMIC DNA]</scope>
    <source>
        <strain evidence="2">CCUG 53762</strain>
    </source>
</reference>
<dbReference type="RefSeq" id="WP_379663427.1">
    <property type="nucleotide sequence ID" value="NZ_JBHUDG010000039.1"/>
</dbReference>
<accession>A0ABW4IFT2</accession>
<keyword evidence="2" id="KW-1185">Reference proteome</keyword>
<comment type="caution">
    <text evidence="1">The sequence shown here is derived from an EMBL/GenBank/DDBJ whole genome shotgun (WGS) entry which is preliminary data.</text>
</comment>